<keyword evidence="1" id="KW-0812">Transmembrane</keyword>
<protein>
    <submittedName>
        <fullName evidence="2">Putative ovule protein</fullName>
    </submittedName>
</protein>
<evidence type="ECO:0000313" key="2">
    <source>
        <dbReference type="EMBL" id="JAP16800.1"/>
    </source>
</evidence>
<evidence type="ECO:0000256" key="1">
    <source>
        <dbReference type="SAM" id="Phobius"/>
    </source>
</evidence>
<name>A0A0V0HAD9_SOLCH</name>
<organism evidence="2">
    <name type="scientific">Solanum chacoense</name>
    <name type="common">Chaco potato</name>
    <dbReference type="NCBI Taxonomy" id="4108"/>
    <lineage>
        <taxon>Eukaryota</taxon>
        <taxon>Viridiplantae</taxon>
        <taxon>Streptophyta</taxon>
        <taxon>Embryophyta</taxon>
        <taxon>Tracheophyta</taxon>
        <taxon>Spermatophyta</taxon>
        <taxon>Magnoliopsida</taxon>
        <taxon>eudicotyledons</taxon>
        <taxon>Gunneridae</taxon>
        <taxon>Pentapetalae</taxon>
        <taxon>asterids</taxon>
        <taxon>lamiids</taxon>
        <taxon>Solanales</taxon>
        <taxon>Solanaceae</taxon>
        <taxon>Solanoideae</taxon>
        <taxon>Solaneae</taxon>
        <taxon>Solanum</taxon>
    </lineage>
</organism>
<keyword evidence="1" id="KW-0472">Membrane</keyword>
<proteinExistence type="predicted"/>
<accession>A0A0V0HAD9</accession>
<dbReference type="AlphaFoldDB" id="A0A0V0HAD9"/>
<dbReference type="EMBL" id="GEDG01023362">
    <property type="protein sequence ID" value="JAP16800.1"/>
    <property type="molecule type" value="Transcribed_RNA"/>
</dbReference>
<reference evidence="2" key="1">
    <citation type="submission" date="2015-12" db="EMBL/GenBank/DDBJ databases">
        <title>Gene expression during late stages of embryo sac development: a critical building block for successful pollen-pistil interactions.</title>
        <authorList>
            <person name="Liu Y."/>
            <person name="Joly V."/>
            <person name="Sabar M."/>
            <person name="Matton D.P."/>
        </authorList>
    </citation>
    <scope>NUCLEOTIDE SEQUENCE</scope>
</reference>
<keyword evidence="1" id="KW-1133">Transmembrane helix</keyword>
<sequence length="73" mass="8946">MLNFPYCLYHFVPPSLSYRSQQVHFRVLIFKYLCYTLSASFLFCFDQYVIYMAIEWWKCSLFKRIRLVGINIL</sequence>
<feature type="transmembrane region" description="Helical" evidence="1">
    <location>
        <begin position="29"/>
        <end position="54"/>
    </location>
</feature>